<evidence type="ECO:0000313" key="3">
    <source>
        <dbReference type="Proteomes" id="UP000765802"/>
    </source>
</evidence>
<dbReference type="SUPFAM" id="SSF53448">
    <property type="entry name" value="Nucleotide-diphospho-sugar transferases"/>
    <property type="match status" value="1"/>
</dbReference>
<name>A0ABR7MDP9_9BACT</name>
<gene>
    <name evidence="2" type="ORF">BC349_19040</name>
</gene>
<dbReference type="RefSeq" id="WP_187258473.1">
    <property type="nucleotide sequence ID" value="NZ_JBHULF010000006.1"/>
</dbReference>
<dbReference type="Pfam" id="PF00535">
    <property type="entry name" value="Glycos_transf_2"/>
    <property type="match status" value="1"/>
</dbReference>
<protein>
    <recommendedName>
        <fullName evidence="1">Glycosyltransferase 2-like domain-containing protein</fullName>
    </recommendedName>
</protein>
<dbReference type="PANTHER" id="PTHR22916">
    <property type="entry name" value="GLYCOSYLTRANSFERASE"/>
    <property type="match status" value="1"/>
</dbReference>
<dbReference type="Proteomes" id="UP000765802">
    <property type="component" value="Unassembled WGS sequence"/>
</dbReference>
<dbReference type="InterPro" id="IPR029044">
    <property type="entry name" value="Nucleotide-diphossugar_trans"/>
</dbReference>
<organism evidence="2 3">
    <name type="scientific">Flavihumibacter stibioxidans</name>
    <dbReference type="NCBI Taxonomy" id="1834163"/>
    <lineage>
        <taxon>Bacteria</taxon>
        <taxon>Pseudomonadati</taxon>
        <taxon>Bacteroidota</taxon>
        <taxon>Chitinophagia</taxon>
        <taxon>Chitinophagales</taxon>
        <taxon>Chitinophagaceae</taxon>
        <taxon>Flavihumibacter</taxon>
    </lineage>
</organism>
<evidence type="ECO:0000313" key="2">
    <source>
        <dbReference type="EMBL" id="MBC6493155.1"/>
    </source>
</evidence>
<dbReference type="PANTHER" id="PTHR22916:SF67">
    <property type="entry name" value="COLANIC ACID BIOSYNTHESIS GLYCOSYL TRANSFERASE WCAE-RELATED"/>
    <property type="match status" value="1"/>
</dbReference>
<dbReference type="Gene3D" id="3.90.550.10">
    <property type="entry name" value="Spore Coat Polysaccharide Biosynthesis Protein SpsA, Chain A"/>
    <property type="match status" value="1"/>
</dbReference>
<keyword evidence="3" id="KW-1185">Reference proteome</keyword>
<dbReference type="EMBL" id="MBUA01000031">
    <property type="protein sequence ID" value="MBC6493155.1"/>
    <property type="molecule type" value="Genomic_DNA"/>
</dbReference>
<dbReference type="InterPro" id="IPR001173">
    <property type="entry name" value="Glyco_trans_2-like"/>
</dbReference>
<proteinExistence type="predicted"/>
<evidence type="ECO:0000259" key="1">
    <source>
        <dbReference type="Pfam" id="PF00535"/>
    </source>
</evidence>
<comment type="caution">
    <text evidence="2">The sequence shown here is derived from an EMBL/GenBank/DDBJ whole genome shotgun (WGS) entry which is preliminary data.</text>
</comment>
<accession>A0ABR7MDP9</accession>
<reference evidence="2 3" key="1">
    <citation type="submission" date="2016-07" db="EMBL/GenBank/DDBJ databases">
        <title>Genome analysis of Flavihumibacter stibioxidans YS-17.</title>
        <authorList>
            <person name="Shi K."/>
            <person name="Han Y."/>
            <person name="Wang G."/>
        </authorList>
    </citation>
    <scope>NUCLEOTIDE SEQUENCE [LARGE SCALE GENOMIC DNA]</scope>
    <source>
        <strain evidence="2 3">YS-17</strain>
    </source>
</reference>
<feature type="domain" description="Glycosyltransferase 2-like" evidence="1">
    <location>
        <begin position="6"/>
        <end position="104"/>
    </location>
</feature>
<sequence length="261" mass="30161">MSLKISVITICYNNLPELKASCNSVDRQAKAPFEHWIIDGSTNGEIREFLENHAQPSYRKWISERDKGIADAFNKGIERSRGEIINLLNSGDCFFSAEVLGLVEDTFLANPSITWLHGKCQTQRGGKDVVLGKPFEKAKLYRGMRSVWHQTIFLKKSLHETYGLYDPGLNIAMDYDFLCRMADEPFIFLEQQLVIFAPHGISQTSYLQSLKQMEEVYTKHFGRSLKLKIWHLRLRILYYLLNGPFGKFLYAVKTRLKLENI</sequence>